<dbReference type="PANTHER" id="PTHR33048">
    <property type="entry name" value="PTH11-LIKE INTEGRAL MEMBRANE PROTEIN (AFU_ORTHOLOGUE AFUA_5G11245)"/>
    <property type="match status" value="1"/>
</dbReference>
<evidence type="ECO:0000259" key="8">
    <source>
        <dbReference type="Pfam" id="PF20684"/>
    </source>
</evidence>
<protein>
    <recommendedName>
        <fullName evidence="8">Rhodopsin domain-containing protein</fullName>
    </recommendedName>
</protein>
<dbReference type="OrthoDB" id="5393606at2759"/>
<accession>A0A8H3FTF6</accession>
<evidence type="ECO:0000256" key="7">
    <source>
        <dbReference type="SAM" id="Phobius"/>
    </source>
</evidence>
<feature type="compositionally biased region" description="Low complexity" evidence="6">
    <location>
        <begin position="311"/>
        <end position="321"/>
    </location>
</feature>
<evidence type="ECO:0000256" key="2">
    <source>
        <dbReference type="ARBA" id="ARBA00022692"/>
    </source>
</evidence>
<feature type="transmembrane region" description="Helical" evidence="7">
    <location>
        <begin position="138"/>
        <end position="163"/>
    </location>
</feature>
<dbReference type="GO" id="GO:0016020">
    <property type="term" value="C:membrane"/>
    <property type="evidence" value="ECO:0007669"/>
    <property type="project" value="UniProtKB-SubCell"/>
</dbReference>
<dbReference type="InterPro" id="IPR049326">
    <property type="entry name" value="Rhodopsin_dom_fungi"/>
</dbReference>
<dbReference type="AlphaFoldDB" id="A0A8H3FTF6"/>
<keyword evidence="2 7" id="KW-0812">Transmembrane</keyword>
<feature type="transmembrane region" description="Helical" evidence="7">
    <location>
        <begin position="197"/>
        <end position="216"/>
    </location>
</feature>
<keyword evidence="3 7" id="KW-1133">Transmembrane helix</keyword>
<evidence type="ECO:0000256" key="5">
    <source>
        <dbReference type="ARBA" id="ARBA00038359"/>
    </source>
</evidence>
<keyword evidence="4 7" id="KW-0472">Membrane</keyword>
<proteinExistence type="inferred from homology"/>
<name>A0A8H3FTF6_9LECA</name>
<dbReference type="PANTHER" id="PTHR33048:SF157">
    <property type="entry name" value="INTEGRAL MEMBRANE PROTEIN"/>
    <property type="match status" value="1"/>
</dbReference>
<comment type="similarity">
    <text evidence="5">Belongs to the SAT4 family.</text>
</comment>
<evidence type="ECO:0000256" key="6">
    <source>
        <dbReference type="SAM" id="MobiDB-lite"/>
    </source>
</evidence>
<dbReference type="InterPro" id="IPR052337">
    <property type="entry name" value="SAT4-like"/>
</dbReference>
<evidence type="ECO:0000313" key="10">
    <source>
        <dbReference type="Proteomes" id="UP000664203"/>
    </source>
</evidence>
<feature type="transmembrane region" description="Helical" evidence="7">
    <location>
        <begin position="266"/>
        <end position="290"/>
    </location>
</feature>
<feature type="transmembrane region" description="Helical" evidence="7">
    <location>
        <begin position="48"/>
        <end position="69"/>
    </location>
</feature>
<reference evidence="9" key="1">
    <citation type="submission" date="2021-03" db="EMBL/GenBank/DDBJ databases">
        <authorList>
            <person name="Tagirdzhanova G."/>
        </authorList>
    </citation>
    <scope>NUCLEOTIDE SEQUENCE</scope>
</reference>
<sequence>MSSPINVSYVTPDAMIAVAVVFPVLGIICVGLRVYVRRVQEASILADDWLLFPALALVIGMGIALIVGAKGKGIGYTKGLPPGAPPEAEFTYLAPNIILTEKIEFIFQLLQIVSLGCIKLSFIMFYRRIFCTGQQTWFSISTAIMGILIVAWTISFFFLFLFYCSGHTSKEWSTVVNVITYCPHGLDDQRALGISDSIMDVFIIALPIPAIFALHLSTAKKMLIVGVFLLGGFAVAASMVRMGIFIKVVLVGFNPNLDGDKDISLILFWSMIESGTALVAACLPTLRIIFSQSSIDNIVRSIRSTFSLKSHSSHSWSSHTSNLRRQTSKGSSVDHINNIDGISSVESYAMKELDGSEVKGVQGRAIRVQNTLHQQESFA</sequence>
<feature type="transmembrane region" description="Helical" evidence="7">
    <location>
        <begin position="105"/>
        <end position="126"/>
    </location>
</feature>
<feature type="transmembrane region" description="Helical" evidence="7">
    <location>
        <begin position="223"/>
        <end position="246"/>
    </location>
</feature>
<evidence type="ECO:0000313" key="9">
    <source>
        <dbReference type="EMBL" id="CAF9930777.1"/>
    </source>
</evidence>
<comment type="subcellular location">
    <subcellularLocation>
        <location evidence="1">Membrane</location>
        <topology evidence="1">Multi-pass membrane protein</topology>
    </subcellularLocation>
</comment>
<feature type="region of interest" description="Disordered" evidence="6">
    <location>
        <begin position="311"/>
        <end position="332"/>
    </location>
</feature>
<evidence type="ECO:0000256" key="1">
    <source>
        <dbReference type="ARBA" id="ARBA00004141"/>
    </source>
</evidence>
<evidence type="ECO:0000256" key="3">
    <source>
        <dbReference type="ARBA" id="ARBA00022989"/>
    </source>
</evidence>
<comment type="caution">
    <text evidence="9">The sequence shown here is derived from an EMBL/GenBank/DDBJ whole genome shotgun (WGS) entry which is preliminary data.</text>
</comment>
<organism evidence="9 10">
    <name type="scientific">Alectoria fallacina</name>
    <dbReference type="NCBI Taxonomy" id="1903189"/>
    <lineage>
        <taxon>Eukaryota</taxon>
        <taxon>Fungi</taxon>
        <taxon>Dikarya</taxon>
        <taxon>Ascomycota</taxon>
        <taxon>Pezizomycotina</taxon>
        <taxon>Lecanoromycetes</taxon>
        <taxon>OSLEUM clade</taxon>
        <taxon>Lecanoromycetidae</taxon>
        <taxon>Lecanorales</taxon>
        <taxon>Lecanorineae</taxon>
        <taxon>Parmeliaceae</taxon>
        <taxon>Alectoria</taxon>
    </lineage>
</organism>
<dbReference type="Proteomes" id="UP000664203">
    <property type="component" value="Unassembled WGS sequence"/>
</dbReference>
<keyword evidence="10" id="KW-1185">Reference proteome</keyword>
<feature type="transmembrane region" description="Helical" evidence="7">
    <location>
        <begin position="14"/>
        <end position="36"/>
    </location>
</feature>
<evidence type="ECO:0000256" key="4">
    <source>
        <dbReference type="ARBA" id="ARBA00023136"/>
    </source>
</evidence>
<feature type="compositionally biased region" description="Polar residues" evidence="6">
    <location>
        <begin position="323"/>
        <end position="332"/>
    </location>
</feature>
<gene>
    <name evidence="9" type="ORF">ALECFALPRED_004725</name>
</gene>
<dbReference type="Pfam" id="PF20684">
    <property type="entry name" value="Fung_rhodopsin"/>
    <property type="match status" value="1"/>
</dbReference>
<dbReference type="EMBL" id="CAJPDR010000293">
    <property type="protein sequence ID" value="CAF9930777.1"/>
    <property type="molecule type" value="Genomic_DNA"/>
</dbReference>
<feature type="domain" description="Rhodopsin" evidence="8">
    <location>
        <begin position="32"/>
        <end position="291"/>
    </location>
</feature>